<gene>
    <name evidence="1" type="ORF">SAMN05421810_1115</name>
</gene>
<dbReference type="Proteomes" id="UP000198727">
    <property type="component" value="Unassembled WGS sequence"/>
</dbReference>
<name>A0A1I6A1T2_9PSEU</name>
<dbReference type="AlphaFoldDB" id="A0A1I6A1T2"/>
<keyword evidence="2" id="KW-1185">Reference proteome</keyword>
<organism evidence="1 2">
    <name type="scientific">Amycolatopsis arida</name>
    <dbReference type="NCBI Taxonomy" id="587909"/>
    <lineage>
        <taxon>Bacteria</taxon>
        <taxon>Bacillati</taxon>
        <taxon>Actinomycetota</taxon>
        <taxon>Actinomycetes</taxon>
        <taxon>Pseudonocardiales</taxon>
        <taxon>Pseudonocardiaceae</taxon>
        <taxon>Amycolatopsis</taxon>
    </lineage>
</organism>
<sequence>MELTIDTVAVGRCAGAMERAGDDLDDVRARLDDGTVSDDVFGALGAETGAVAAYRGTAEALRERLVAGSAALRAAAETLHEVARRYLDADDAMAADVAGAVRTVQVGRR</sequence>
<dbReference type="STRING" id="587909.SAMN05421810_1115"/>
<accession>A0A1I6A1T2</accession>
<evidence type="ECO:0008006" key="3">
    <source>
        <dbReference type="Google" id="ProtNLM"/>
    </source>
</evidence>
<evidence type="ECO:0000313" key="1">
    <source>
        <dbReference type="EMBL" id="SFQ62681.1"/>
    </source>
</evidence>
<dbReference type="RefSeq" id="WP_092535190.1">
    <property type="nucleotide sequence ID" value="NZ_FOWW01000011.1"/>
</dbReference>
<proteinExistence type="predicted"/>
<dbReference type="EMBL" id="FOWW01000011">
    <property type="protein sequence ID" value="SFQ62681.1"/>
    <property type="molecule type" value="Genomic_DNA"/>
</dbReference>
<evidence type="ECO:0000313" key="2">
    <source>
        <dbReference type="Proteomes" id="UP000198727"/>
    </source>
</evidence>
<reference evidence="2" key="1">
    <citation type="submission" date="2016-10" db="EMBL/GenBank/DDBJ databases">
        <authorList>
            <person name="Varghese N."/>
            <person name="Submissions S."/>
        </authorList>
    </citation>
    <scope>NUCLEOTIDE SEQUENCE [LARGE SCALE GENOMIC DNA]</scope>
    <source>
        <strain evidence="2">CGMCC 4.5579</strain>
    </source>
</reference>
<protein>
    <recommendedName>
        <fullName evidence="3">Excreted virulence factor EspC, type VII ESX diderm</fullName>
    </recommendedName>
</protein>